<proteinExistence type="predicted"/>
<name>A0ABY5LA41_9SPHN</name>
<evidence type="ECO:0000313" key="2">
    <source>
        <dbReference type="EMBL" id="UUL82604.1"/>
    </source>
</evidence>
<gene>
    <name evidence="2" type="ORF">NMP03_15765</name>
</gene>
<dbReference type="RefSeq" id="WP_256506447.1">
    <property type="nucleotide sequence ID" value="NZ_CP101740.1"/>
</dbReference>
<keyword evidence="1" id="KW-0472">Membrane</keyword>
<dbReference type="EMBL" id="CP101740">
    <property type="protein sequence ID" value="UUL82604.1"/>
    <property type="molecule type" value="Genomic_DNA"/>
</dbReference>
<keyword evidence="1" id="KW-1133">Transmembrane helix</keyword>
<feature type="transmembrane region" description="Helical" evidence="1">
    <location>
        <begin position="111"/>
        <end position="129"/>
    </location>
</feature>
<feature type="transmembrane region" description="Helical" evidence="1">
    <location>
        <begin position="70"/>
        <end position="91"/>
    </location>
</feature>
<evidence type="ECO:0000313" key="3">
    <source>
        <dbReference type="Proteomes" id="UP001058533"/>
    </source>
</evidence>
<keyword evidence="1" id="KW-0812">Transmembrane</keyword>
<keyword evidence="2" id="KW-0378">Hydrolase</keyword>
<accession>A0ABY5LA41</accession>
<organism evidence="2 3">
    <name type="scientific">Sphingomonas qomolangmaensis</name>
    <dbReference type="NCBI Taxonomy" id="2918765"/>
    <lineage>
        <taxon>Bacteria</taxon>
        <taxon>Pseudomonadati</taxon>
        <taxon>Pseudomonadota</taxon>
        <taxon>Alphaproteobacteria</taxon>
        <taxon>Sphingomonadales</taxon>
        <taxon>Sphingomonadaceae</taxon>
        <taxon>Sphingomonas</taxon>
    </lineage>
</organism>
<evidence type="ECO:0000256" key="1">
    <source>
        <dbReference type="SAM" id="Phobius"/>
    </source>
</evidence>
<reference evidence="2" key="1">
    <citation type="submission" date="2022-07" db="EMBL/GenBank/DDBJ databases">
        <title>Sphingomonas sp. nov., a novel bacterium isolated from the north slope of the Mount Everest.</title>
        <authorList>
            <person name="Cui X."/>
            <person name="Liu Y."/>
        </authorList>
    </citation>
    <scope>NUCLEOTIDE SEQUENCE</scope>
    <source>
        <strain evidence="2">S5-59</strain>
    </source>
</reference>
<dbReference type="Proteomes" id="UP001058533">
    <property type="component" value="Chromosome"/>
</dbReference>
<dbReference type="GO" id="GO:0016787">
    <property type="term" value="F:hydrolase activity"/>
    <property type="evidence" value="ECO:0007669"/>
    <property type="project" value="UniProtKB-KW"/>
</dbReference>
<sequence>MTILWLAAAVAVVMLSRHRIANACALVLAMVAGTTFPDVDFFLPLDHRSGLTHSILPLLLLAYHPRLRGVVAGLAIGIGLHLAADCFPNGMRGYATIKLPFAGSIGSSASYLWLGLNALAALGIGAAIAAHLFDRLMLAVTAIAVAGIAVAYLAVTDGGWPPLALFAAAGWLTHRRRVAA</sequence>
<protein>
    <submittedName>
        <fullName evidence="2">Metal-dependent hydrolase</fullName>
    </submittedName>
</protein>
<keyword evidence="3" id="KW-1185">Reference proteome</keyword>